<feature type="coiled-coil region" evidence="1">
    <location>
        <begin position="89"/>
        <end position="116"/>
    </location>
</feature>
<accession>A0A1M2VK10</accession>
<dbReference type="EMBL" id="MNAD01001100">
    <property type="protein sequence ID" value="OJT07908.1"/>
    <property type="molecule type" value="Genomic_DNA"/>
</dbReference>
<proteinExistence type="predicted"/>
<dbReference type="Proteomes" id="UP000184267">
    <property type="component" value="Unassembled WGS sequence"/>
</dbReference>
<dbReference type="OrthoDB" id="2751511at2759"/>
<comment type="caution">
    <text evidence="4">The sequence shown here is derived from an EMBL/GenBank/DDBJ whole genome shotgun (WGS) entry which is preliminary data.</text>
</comment>
<evidence type="ECO:0000313" key="4">
    <source>
        <dbReference type="EMBL" id="OJT07908.1"/>
    </source>
</evidence>
<gene>
    <name evidence="4" type="ORF">TRAPUB_1187</name>
</gene>
<evidence type="ECO:0000313" key="5">
    <source>
        <dbReference type="Proteomes" id="UP000184267"/>
    </source>
</evidence>
<reference evidence="4 5" key="1">
    <citation type="submission" date="2016-10" db="EMBL/GenBank/DDBJ databases">
        <title>Genome sequence of the basidiomycete white-rot fungus Trametes pubescens.</title>
        <authorList>
            <person name="Makela M.R."/>
            <person name="Granchi Z."/>
            <person name="Peng M."/>
            <person name="De Vries R.P."/>
            <person name="Grigoriev I."/>
            <person name="Riley R."/>
            <person name="Hilden K."/>
        </authorList>
    </citation>
    <scope>NUCLEOTIDE SEQUENCE [LARGE SCALE GENOMIC DNA]</scope>
    <source>
        <strain evidence="4 5">FBCC735</strain>
    </source>
</reference>
<dbReference type="AlphaFoldDB" id="A0A1M2VK10"/>
<keyword evidence="5" id="KW-1185">Reference proteome</keyword>
<keyword evidence="3" id="KW-0812">Transmembrane</keyword>
<keyword evidence="3" id="KW-1133">Transmembrane helix</keyword>
<evidence type="ECO:0000256" key="2">
    <source>
        <dbReference type="SAM" id="MobiDB-lite"/>
    </source>
</evidence>
<sequence length="366" mass="41494">MSGSSESYARWETFVSVVGVLTAIPLILTIIAVQLPTRKVVGLFETLASAQSQLHDSIEAGLLEEDHIREFTERLDLLLIAARDVKERAHSARDLIEDFKNLIKGLTNQIRRIEFNAIELRATISRMCRQRAHVNEKKEREPKRRAFWLLVAAVAHQKLYTKVWQFLKQTPHRFLSLLFTWRSPPTQAESNCIPLRDNLGRAPSHLEGHHVHVVSSAAPAASSPLPAVSTFGDLPSPETQTVAEAQPSRRRAKGIRASPAQVPSRDRHTPLFREWKTPRYFQPRFRTLLRPVTHCRPRHLASSHDVDDGDNVLLISMAELSSIEPLQSDDDADDWEDVATQKTLATQPQVLLSHRIRVFEFVAKHA</sequence>
<feature type="region of interest" description="Disordered" evidence="2">
    <location>
        <begin position="232"/>
        <end position="267"/>
    </location>
</feature>
<name>A0A1M2VK10_TRAPU</name>
<feature type="transmembrane region" description="Helical" evidence="3">
    <location>
        <begin position="14"/>
        <end position="33"/>
    </location>
</feature>
<keyword evidence="1" id="KW-0175">Coiled coil</keyword>
<dbReference type="OMA" id="CIEYEAM"/>
<organism evidence="4 5">
    <name type="scientific">Trametes pubescens</name>
    <name type="common">White-rot fungus</name>
    <dbReference type="NCBI Taxonomy" id="154538"/>
    <lineage>
        <taxon>Eukaryota</taxon>
        <taxon>Fungi</taxon>
        <taxon>Dikarya</taxon>
        <taxon>Basidiomycota</taxon>
        <taxon>Agaricomycotina</taxon>
        <taxon>Agaricomycetes</taxon>
        <taxon>Polyporales</taxon>
        <taxon>Polyporaceae</taxon>
        <taxon>Trametes</taxon>
    </lineage>
</organism>
<protein>
    <submittedName>
        <fullName evidence="4">Uncharacterized protein</fullName>
    </submittedName>
</protein>
<evidence type="ECO:0000256" key="1">
    <source>
        <dbReference type="SAM" id="Coils"/>
    </source>
</evidence>
<evidence type="ECO:0000256" key="3">
    <source>
        <dbReference type="SAM" id="Phobius"/>
    </source>
</evidence>
<keyword evidence="3" id="KW-0472">Membrane</keyword>